<feature type="compositionally biased region" description="Acidic residues" evidence="2">
    <location>
        <begin position="198"/>
        <end position="210"/>
    </location>
</feature>
<dbReference type="GO" id="GO:0004780">
    <property type="term" value="F:sulfate adenylyltransferase (ADP) activity"/>
    <property type="evidence" value="ECO:0007669"/>
    <property type="project" value="TreeGrafter"/>
</dbReference>
<protein>
    <submittedName>
        <fullName evidence="6">5',5'''-P-1,P-4-tetraphosphate phosphorylase, putative</fullName>
        <ecNumber evidence="6">2.7.7.53</ecNumber>
    </submittedName>
</protein>
<feature type="active site" description="Nucleophile" evidence="1">
    <location>
        <position position="175"/>
    </location>
</feature>
<dbReference type="GO" id="GO:0005524">
    <property type="term" value="F:ATP binding"/>
    <property type="evidence" value="ECO:0007669"/>
    <property type="project" value="InterPro"/>
</dbReference>
<dbReference type="Gene3D" id="3.30.428.70">
    <property type="match status" value="1"/>
</dbReference>
<evidence type="ECO:0000256" key="2">
    <source>
        <dbReference type="SAM" id="MobiDB-lite"/>
    </source>
</evidence>
<dbReference type="GO" id="GO:0009164">
    <property type="term" value="P:nucleoside catabolic process"/>
    <property type="evidence" value="ECO:0007669"/>
    <property type="project" value="TreeGrafter"/>
</dbReference>
<dbReference type="AlphaFoldDB" id="B9WJ19"/>
<name>B9WJ19_CANDC</name>
<keyword evidence="6" id="KW-0808">Transferase</keyword>
<reference evidence="6 7" key="1">
    <citation type="journal article" date="2009" name="Genome Res.">
        <title>Comparative genomics of the fungal pathogens Candida dubliniensis and Candida albicans.</title>
        <authorList>
            <person name="Jackson A.P."/>
            <person name="Gamble J.A."/>
            <person name="Yeomans T."/>
            <person name="Moran G.P."/>
            <person name="Saunders D."/>
            <person name="Harris D."/>
            <person name="Aslett M."/>
            <person name="Barrell J.F."/>
            <person name="Butler G."/>
            <person name="Citiulo F."/>
            <person name="Coleman D.C."/>
            <person name="de Groot P.W.J."/>
            <person name="Goodwin T.J."/>
            <person name="Quail M.A."/>
            <person name="McQuillan J."/>
            <person name="Munro C.A."/>
            <person name="Pain A."/>
            <person name="Poulter R.T."/>
            <person name="Rajandream M.A."/>
            <person name="Renauld H."/>
            <person name="Spiering M.J."/>
            <person name="Tivey A."/>
            <person name="Gow N.A.R."/>
            <person name="Barrell B."/>
            <person name="Sullivan D.J."/>
            <person name="Berriman M."/>
        </authorList>
    </citation>
    <scope>NUCLEOTIDE SEQUENCE [LARGE SCALE GENOMIC DNA]</scope>
    <source>
        <strain evidence="7">CD36 / ATCC MYA-646 / CBS 7987 / NCPF 3949 / NRRL Y-17841</strain>
    </source>
</reference>
<dbReference type="GO" id="GO:0009165">
    <property type="term" value="P:nucleotide biosynthetic process"/>
    <property type="evidence" value="ECO:0007669"/>
    <property type="project" value="TreeGrafter"/>
</dbReference>
<accession>B9WJ19</accession>
<dbReference type="eggNOG" id="ENOG502QRAQ">
    <property type="taxonomic scope" value="Eukaryota"/>
</dbReference>
<proteinExistence type="predicted"/>
<dbReference type="EMBL" id="FM992693">
    <property type="protein sequence ID" value="CAX41238.1"/>
    <property type="molecule type" value="Genomic_DNA"/>
</dbReference>
<dbReference type="GeneID" id="8048861"/>
<dbReference type="InterPro" id="IPR043171">
    <property type="entry name" value="Ap4A_phos1/2-like"/>
</dbReference>
<sequence>MTSKYQLSNDFYEKLSIKYDSAVKGGHILFNGDSAINEIEKIVITDENDKENTTIDVQLTLLKSLIHRPEIGTTTKNENDLNPFLKPEPELTIIDDYNNTNEFKIVFNKFPVVPRHFMLVTKEFKSQNTPLSPNELMATYQILQALKNQPPNQDQDWFAFYNCGPESGASQPHKHIQFMTLPSREQFKPYAETLFQEEKEEEDDDGDDQEQQQQQQVKKSEPKQNKHLPFAHFFVPITNEVVTDESEEELAHLFSSILQKTLTELRETNQTHISYNFIMTLNYMLMIPRSKGKYENKLGINSCGFQGLILCKNQELFEFVKSIGPLEILKQVGLPNSSNKSTTEYDY</sequence>
<dbReference type="Proteomes" id="UP000002605">
    <property type="component" value="Chromosome 6"/>
</dbReference>
<organism evidence="6 7">
    <name type="scientific">Candida dubliniensis (strain CD36 / ATCC MYA-646 / CBS 7987 / NCPF 3949 / NRRL Y-17841)</name>
    <name type="common">Yeast</name>
    <dbReference type="NCBI Taxonomy" id="573826"/>
    <lineage>
        <taxon>Eukaryota</taxon>
        <taxon>Fungi</taxon>
        <taxon>Dikarya</taxon>
        <taxon>Ascomycota</taxon>
        <taxon>Saccharomycotina</taxon>
        <taxon>Pichiomycetes</taxon>
        <taxon>Debaryomycetaceae</taxon>
        <taxon>Candida/Lodderomyces clade</taxon>
        <taxon>Candida</taxon>
    </lineage>
</organism>
<dbReference type="PANTHER" id="PTHR42746">
    <property type="entry name" value="DIADENOSINE 5',5'''-P1,P4-TETRAPHOSPHATE PHOSPHORYLASE"/>
    <property type="match status" value="1"/>
</dbReference>
<keyword evidence="6" id="KW-0548">Nucleotidyltransferase</keyword>
<dbReference type="OrthoDB" id="10267950at2759"/>
<dbReference type="InterPro" id="IPR009163">
    <property type="entry name" value="Ap4A_phos1/2"/>
</dbReference>
<dbReference type="InterPro" id="IPR053364">
    <property type="entry name" value="Fork-head_TF_regulator"/>
</dbReference>
<dbReference type="GO" id="GO:0008796">
    <property type="term" value="F:bis(5'-nucleosyl)-tetraphosphatase activity"/>
    <property type="evidence" value="ECO:0007669"/>
    <property type="project" value="TreeGrafter"/>
</dbReference>
<evidence type="ECO:0000313" key="5">
    <source>
        <dbReference type="CGD" id="CAL0000165243"/>
    </source>
</evidence>
<feature type="region of interest" description="Disordered" evidence="2">
    <location>
        <begin position="197"/>
        <end position="223"/>
    </location>
</feature>
<evidence type="ECO:0000256" key="1">
    <source>
        <dbReference type="PIRSR" id="PIRSR000846-1"/>
    </source>
</evidence>
<dbReference type="GO" id="GO:0003877">
    <property type="term" value="F:ATP:ADP adenylyltransferase activity"/>
    <property type="evidence" value="ECO:0007669"/>
    <property type="project" value="UniProtKB-EC"/>
</dbReference>
<feature type="domain" description="Ap4A phosphorylase 1/2 N-terminal" evidence="4">
    <location>
        <begin position="44"/>
        <end position="186"/>
    </location>
</feature>
<dbReference type="PIRSF" id="PIRSF000846">
    <property type="entry name" value="ATP_adenylyltr"/>
    <property type="match status" value="1"/>
</dbReference>
<dbReference type="EC" id="2.7.7.53" evidence="6"/>
<dbReference type="Pfam" id="PF09830">
    <property type="entry name" value="ATP_transf"/>
    <property type="match status" value="1"/>
</dbReference>
<dbReference type="CGD" id="CAL0000165243">
    <property type="gene designation" value="Cd36_63570"/>
</dbReference>
<keyword evidence="7" id="KW-1185">Reference proteome</keyword>
<feature type="domain" description="ATP adenylyltransferase C-terminal" evidence="3">
    <location>
        <begin position="227"/>
        <end position="335"/>
    </location>
</feature>
<dbReference type="KEGG" id="cdu:CD36_63570"/>
<dbReference type="PANTHER" id="PTHR42746:SF2">
    <property type="entry name" value="DIADENOSINE 5',5'''-P1,P4-TETRAPHOSPHATE PHOSPHORYLASE 2-RELATED"/>
    <property type="match status" value="1"/>
</dbReference>
<dbReference type="RefSeq" id="XP_002421081.1">
    <property type="nucleotide sequence ID" value="XM_002421036.1"/>
</dbReference>
<evidence type="ECO:0000313" key="6">
    <source>
        <dbReference type="EMBL" id="CAX41238.1"/>
    </source>
</evidence>
<evidence type="ECO:0000259" key="3">
    <source>
        <dbReference type="Pfam" id="PF09830"/>
    </source>
</evidence>
<dbReference type="InterPro" id="IPR045759">
    <property type="entry name" value="Ap4A_phos1/2_N"/>
</dbReference>
<dbReference type="InterPro" id="IPR036265">
    <property type="entry name" value="HIT-like_sf"/>
</dbReference>
<evidence type="ECO:0000313" key="7">
    <source>
        <dbReference type="Proteomes" id="UP000002605"/>
    </source>
</evidence>
<evidence type="ECO:0000259" key="4">
    <source>
        <dbReference type="Pfam" id="PF19327"/>
    </source>
</evidence>
<gene>
    <name evidence="5" type="ordered locus">Cd36_63570</name>
    <name evidence="6" type="ORF">CD36_63570</name>
</gene>
<dbReference type="Pfam" id="PF19327">
    <property type="entry name" value="Ap4A_phos_N"/>
    <property type="match status" value="1"/>
</dbReference>
<dbReference type="SUPFAM" id="SSF54197">
    <property type="entry name" value="HIT-like"/>
    <property type="match status" value="1"/>
</dbReference>
<dbReference type="InterPro" id="IPR019200">
    <property type="entry name" value="ATP_adenylylTrfase_C"/>
</dbReference>
<dbReference type="HOGENOM" id="CLU_049915_1_0_1"/>
<dbReference type="VEuPathDB" id="FungiDB:CD36_63570"/>